<dbReference type="EMBL" id="CP069114">
    <property type="protein sequence ID" value="QSS64691.1"/>
    <property type="molecule type" value="Genomic_DNA"/>
</dbReference>
<evidence type="ECO:0000313" key="2">
    <source>
        <dbReference type="EMBL" id="QSS64691.1"/>
    </source>
</evidence>
<feature type="region of interest" description="Disordered" evidence="1">
    <location>
        <begin position="1"/>
        <end position="25"/>
    </location>
</feature>
<sequence length="256" mass="27898">MSGPAFEPIPRPSSTDTLIDPGGDHLTEEEGHAVLALLKLSGRSPLEMRTAEIQLSWHCSYPVAPLRAVFPTPIVYYPYSFSPVNPGAPPSLNTSEDFEDFTDSSLSDVSSILEEYGFCTTPPQSPGTAFATNIYLELRNMPNYALESTPPESDSSITEMEYSSLDSLSDDGTSKISTLDEIGTTLNGPTKDMRMTEFSPKITSSSHGARARANTQKPAGTLKAQSAQQPSRRSTRQRKDSRRLIEAKESEKLQGS</sequence>
<feature type="compositionally biased region" description="Basic and acidic residues" evidence="1">
    <location>
        <begin position="242"/>
        <end position="256"/>
    </location>
</feature>
<name>A0A8A1MFK1_AJECA</name>
<dbReference type="AlphaFoldDB" id="A0A8A1MFK1"/>
<dbReference type="Proteomes" id="UP000663671">
    <property type="component" value="Chromosome 1"/>
</dbReference>
<dbReference type="OrthoDB" id="4185978at2759"/>
<protein>
    <submittedName>
        <fullName evidence="2">Uncharacterized protein</fullName>
    </submittedName>
</protein>
<feature type="region of interest" description="Disordered" evidence="1">
    <location>
        <begin position="145"/>
        <end position="256"/>
    </location>
</feature>
<feature type="compositionally biased region" description="Polar residues" evidence="1">
    <location>
        <begin position="201"/>
        <end position="230"/>
    </location>
</feature>
<organism evidence="2 3">
    <name type="scientific">Ajellomyces capsulatus</name>
    <name type="common">Darling's disease fungus</name>
    <name type="synonym">Histoplasma capsulatum</name>
    <dbReference type="NCBI Taxonomy" id="5037"/>
    <lineage>
        <taxon>Eukaryota</taxon>
        <taxon>Fungi</taxon>
        <taxon>Dikarya</taxon>
        <taxon>Ascomycota</taxon>
        <taxon>Pezizomycotina</taxon>
        <taxon>Eurotiomycetes</taxon>
        <taxon>Eurotiomycetidae</taxon>
        <taxon>Onygenales</taxon>
        <taxon>Ajellomycetaceae</taxon>
        <taxon>Histoplasma</taxon>
    </lineage>
</organism>
<gene>
    <name evidence="2" type="ORF">I7I51_01762</name>
</gene>
<evidence type="ECO:0000256" key="1">
    <source>
        <dbReference type="SAM" id="MobiDB-lite"/>
    </source>
</evidence>
<proteinExistence type="predicted"/>
<accession>A0A8A1MFK1</accession>
<reference evidence="2" key="1">
    <citation type="submission" date="2021-01" db="EMBL/GenBank/DDBJ databases">
        <title>Chromosome-level genome assembly of a human fungal pathogen reveals clustering of transcriptionally co-regulated genes.</title>
        <authorList>
            <person name="Voorhies M."/>
            <person name="Cohen S."/>
            <person name="Shea T.P."/>
            <person name="Petrus S."/>
            <person name="Munoz J.F."/>
            <person name="Poplawski S."/>
            <person name="Goldman W.E."/>
            <person name="Michael T."/>
            <person name="Cuomo C.A."/>
            <person name="Sil A."/>
            <person name="Beyhan S."/>
        </authorList>
    </citation>
    <scope>NUCLEOTIDE SEQUENCE</scope>
    <source>
        <strain evidence="2">WU24</strain>
    </source>
</reference>
<dbReference type="VEuPathDB" id="FungiDB:I7I51_01762"/>
<evidence type="ECO:0000313" key="3">
    <source>
        <dbReference type="Proteomes" id="UP000663671"/>
    </source>
</evidence>